<gene>
    <name evidence="2" type="ORF">Tco_0704188</name>
</gene>
<proteinExistence type="predicted"/>
<keyword evidence="1" id="KW-0175">Coiled coil</keyword>
<evidence type="ECO:0000313" key="3">
    <source>
        <dbReference type="Proteomes" id="UP001151760"/>
    </source>
</evidence>
<evidence type="ECO:0000313" key="2">
    <source>
        <dbReference type="EMBL" id="GJS71347.1"/>
    </source>
</evidence>
<organism evidence="2 3">
    <name type="scientific">Tanacetum coccineum</name>
    <dbReference type="NCBI Taxonomy" id="301880"/>
    <lineage>
        <taxon>Eukaryota</taxon>
        <taxon>Viridiplantae</taxon>
        <taxon>Streptophyta</taxon>
        <taxon>Embryophyta</taxon>
        <taxon>Tracheophyta</taxon>
        <taxon>Spermatophyta</taxon>
        <taxon>Magnoliopsida</taxon>
        <taxon>eudicotyledons</taxon>
        <taxon>Gunneridae</taxon>
        <taxon>Pentapetalae</taxon>
        <taxon>asterids</taxon>
        <taxon>campanulids</taxon>
        <taxon>Asterales</taxon>
        <taxon>Asteraceae</taxon>
        <taxon>Asteroideae</taxon>
        <taxon>Anthemideae</taxon>
        <taxon>Anthemidinae</taxon>
        <taxon>Tanacetum</taxon>
    </lineage>
</organism>
<reference evidence="2" key="2">
    <citation type="submission" date="2022-01" db="EMBL/GenBank/DDBJ databases">
        <authorList>
            <person name="Yamashiro T."/>
            <person name="Shiraishi A."/>
            <person name="Satake H."/>
            <person name="Nakayama K."/>
        </authorList>
    </citation>
    <scope>NUCLEOTIDE SEQUENCE</scope>
</reference>
<dbReference type="Proteomes" id="UP001151760">
    <property type="component" value="Unassembled WGS sequence"/>
</dbReference>
<accession>A0ABQ4Y2F4</accession>
<reference evidence="2" key="1">
    <citation type="journal article" date="2022" name="Int. J. Mol. Sci.">
        <title>Draft Genome of Tanacetum Coccineum: Genomic Comparison of Closely Related Tanacetum-Family Plants.</title>
        <authorList>
            <person name="Yamashiro T."/>
            <person name="Shiraishi A."/>
            <person name="Nakayama K."/>
            <person name="Satake H."/>
        </authorList>
    </citation>
    <scope>NUCLEOTIDE SEQUENCE</scope>
</reference>
<comment type="caution">
    <text evidence="2">The sequence shown here is derived from an EMBL/GenBank/DDBJ whole genome shotgun (WGS) entry which is preliminary data.</text>
</comment>
<name>A0ABQ4Y2F4_9ASTR</name>
<dbReference type="EMBL" id="BQNB010010000">
    <property type="protein sequence ID" value="GJS71347.1"/>
    <property type="molecule type" value="Genomic_DNA"/>
</dbReference>
<keyword evidence="3" id="KW-1185">Reference proteome</keyword>
<evidence type="ECO:0000256" key="1">
    <source>
        <dbReference type="SAM" id="Coils"/>
    </source>
</evidence>
<protein>
    <submittedName>
        <fullName evidence="2">Uncharacterized protein</fullName>
    </submittedName>
</protein>
<feature type="coiled-coil region" evidence="1">
    <location>
        <begin position="57"/>
        <end position="114"/>
    </location>
</feature>
<sequence>MPKESKLLNIVHKLALEINASRDRIDVTLLEDRKRRWMSDSQNSLREFYKNDVILMSVSLSKTLKELKQELMEEKNESLENEIVKILDESKDIQANLLKRIKILENDFKRSQAQSIDFELKLQHQKEKMACDVFWKSRLSKLNDENVLLQTQVDYVVQERENIKLKYQKLFNSIKSTRAQHQQEVNELVENISQKMYAYGDVLSKNQELLMIISELKEKLKTFKKGRSVNTKFHKSVTSEKLICVTPLPTNISIHAKKVLKSEDNTDSSNLVCVSCGKDVFLLFHERCVARYELSKDSRVKRALFTTPKAAKSRSLGVPSTWVYFLRTKDDAQDMIINLINQVQRTLKAQISKIRIDNGTEFKNEKLRSYSTPSLIIIEDSDASQIVTSSEEPTTQESSTPVLEIHPNEQLQEDVAELDRNTIMHTFETLEFKEAESSSNYQDQ</sequence>